<dbReference type="Pfam" id="PF01321">
    <property type="entry name" value="Creatinase_N"/>
    <property type="match status" value="1"/>
</dbReference>
<feature type="domain" description="Creatinase N-terminal" evidence="2">
    <location>
        <begin position="17"/>
        <end position="192"/>
    </location>
</feature>
<name>A0ABQ6CWT1_9HYPH</name>
<dbReference type="PANTHER" id="PTHR46112">
    <property type="entry name" value="AMINOPEPTIDASE"/>
    <property type="match status" value="1"/>
</dbReference>
<dbReference type="Gene3D" id="3.40.350.10">
    <property type="entry name" value="Creatinase/prolidase N-terminal domain"/>
    <property type="match status" value="1"/>
</dbReference>
<dbReference type="InterPro" id="IPR001714">
    <property type="entry name" value="Pept_M24_MAP"/>
</dbReference>
<dbReference type="EMBL" id="BSPC01000066">
    <property type="protein sequence ID" value="GLS22737.1"/>
    <property type="molecule type" value="Genomic_DNA"/>
</dbReference>
<gene>
    <name evidence="3" type="ORF">GCM10007874_57570</name>
</gene>
<accession>A0ABQ6CWT1</accession>
<keyword evidence="4" id="KW-1185">Reference proteome</keyword>
<evidence type="ECO:0000313" key="4">
    <source>
        <dbReference type="Proteomes" id="UP001156882"/>
    </source>
</evidence>
<proteinExistence type="predicted"/>
<dbReference type="InterPro" id="IPR036005">
    <property type="entry name" value="Creatinase/aminopeptidase-like"/>
</dbReference>
<evidence type="ECO:0000313" key="3">
    <source>
        <dbReference type="EMBL" id="GLS22737.1"/>
    </source>
</evidence>
<dbReference type="PANTHER" id="PTHR46112:SF2">
    <property type="entry name" value="XAA-PRO AMINOPEPTIDASE P-RELATED"/>
    <property type="match status" value="1"/>
</dbReference>
<evidence type="ECO:0000259" key="1">
    <source>
        <dbReference type="Pfam" id="PF00557"/>
    </source>
</evidence>
<dbReference type="SUPFAM" id="SSF55920">
    <property type="entry name" value="Creatinase/aminopeptidase"/>
    <property type="match status" value="1"/>
</dbReference>
<dbReference type="InterPro" id="IPR000994">
    <property type="entry name" value="Pept_M24"/>
</dbReference>
<dbReference type="PRINTS" id="PR00599">
    <property type="entry name" value="MAPEPTIDASE"/>
</dbReference>
<dbReference type="SUPFAM" id="SSF53092">
    <property type="entry name" value="Creatinase/prolidase N-terminal domain"/>
    <property type="match status" value="1"/>
</dbReference>
<dbReference type="CDD" id="cd01066">
    <property type="entry name" value="APP_MetAP"/>
    <property type="match status" value="1"/>
</dbReference>
<reference evidence="4" key="1">
    <citation type="journal article" date="2019" name="Int. J. Syst. Evol. Microbiol.">
        <title>The Global Catalogue of Microorganisms (GCM) 10K type strain sequencing project: providing services to taxonomists for standard genome sequencing and annotation.</title>
        <authorList>
            <consortium name="The Broad Institute Genomics Platform"/>
            <consortium name="The Broad Institute Genome Sequencing Center for Infectious Disease"/>
            <person name="Wu L."/>
            <person name="Ma J."/>
        </authorList>
    </citation>
    <scope>NUCLEOTIDE SEQUENCE [LARGE SCALE GENOMIC DNA]</scope>
    <source>
        <strain evidence="4">NBRC 101365</strain>
    </source>
</reference>
<dbReference type="Gene3D" id="3.90.230.10">
    <property type="entry name" value="Creatinase/methionine aminopeptidase superfamily"/>
    <property type="match status" value="1"/>
</dbReference>
<dbReference type="InterPro" id="IPR029149">
    <property type="entry name" value="Creatin/AminoP/Spt16_N"/>
</dbReference>
<organism evidence="3 4">
    <name type="scientific">Labrys miyagiensis</name>
    <dbReference type="NCBI Taxonomy" id="346912"/>
    <lineage>
        <taxon>Bacteria</taxon>
        <taxon>Pseudomonadati</taxon>
        <taxon>Pseudomonadota</taxon>
        <taxon>Alphaproteobacteria</taxon>
        <taxon>Hyphomicrobiales</taxon>
        <taxon>Xanthobacteraceae</taxon>
        <taxon>Labrys</taxon>
    </lineage>
</organism>
<sequence length="422" mass="44698">MTAKAQGRTPGGYLDRQRAARLMAALGVEAIVLVQPESILYATGAFAGVATLWRRAGAAAVLVPADPASPLAAVVGDLQAAGFREASGIEDVRSHPIWVETTAADPRDGSIVEDILAFDRTRQPGFQRPATFDPALMLTALRDILGERGLDTARLGLELGFVPVADMHLFETALPQVRWADASPLVARLRMIKQRAEIEALRIAAELTTSGLKHALASLHEGIDAQAVGALWRGKVEEEAGRLQLRQSLSSWAYIAVGPDGFAPGGPARRGDVVKIDVGAVVGGYSADVARTAVIGRASSAQRQIHDALRSALDAALAALRPGRPLGEAHQAATKAMQAAGFASFSRGHFGHSVGASVFSEEWPFISSGCEVLLEPDMVIAVEAPYYVRGVGGFIIEDQFLVTPQGLELMSPLPRDLLEIVD</sequence>
<dbReference type="Pfam" id="PF00557">
    <property type="entry name" value="Peptidase_M24"/>
    <property type="match status" value="1"/>
</dbReference>
<protein>
    <submittedName>
        <fullName evidence="3">Proline dipeptidase</fullName>
    </submittedName>
</protein>
<dbReference type="InterPro" id="IPR000587">
    <property type="entry name" value="Creatinase_N"/>
</dbReference>
<evidence type="ECO:0000259" key="2">
    <source>
        <dbReference type="Pfam" id="PF01321"/>
    </source>
</evidence>
<dbReference type="RefSeq" id="WP_284315697.1">
    <property type="nucleotide sequence ID" value="NZ_BSPC01000066.1"/>
</dbReference>
<feature type="domain" description="Peptidase M24" evidence="1">
    <location>
        <begin position="199"/>
        <end position="403"/>
    </location>
</feature>
<comment type="caution">
    <text evidence="3">The sequence shown here is derived from an EMBL/GenBank/DDBJ whole genome shotgun (WGS) entry which is preliminary data.</text>
</comment>
<dbReference type="InterPro" id="IPR050659">
    <property type="entry name" value="Peptidase_M24B"/>
</dbReference>
<dbReference type="Proteomes" id="UP001156882">
    <property type="component" value="Unassembled WGS sequence"/>
</dbReference>